<evidence type="ECO:0000256" key="5">
    <source>
        <dbReference type="SAM" id="MobiDB-lite"/>
    </source>
</evidence>
<organism evidence="7">
    <name type="scientific">Mucor ambiguus</name>
    <dbReference type="NCBI Taxonomy" id="91626"/>
    <lineage>
        <taxon>Eukaryota</taxon>
        <taxon>Fungi</taxon>
        <taxon>Fungi incertae sedis</taxon>
        <taxon>Mucoromycota</taxon>
        <taxon>Mucoromycotina</taxon>
        <taxon>Mucoromycetes</taxon>
        <taxon>Mucorales</taxon>
        <taxon>Mucorineae</taxon>
        <taxon>Mucoraceae</taxon>
        <taxon>Mucor</taxon>
    </lineage>
</organism>
<dbReference type="Proteomes" id="UP000053815">
    <property type="component" value="Unassembled WGS sequence"/>
</dbReference>
<dbReference type="SMART" id="SM00389">
    <property type="entry name" value="HOX"/>
    <property type="match status" value="1"/>
</dbReference>
<dbReference type="AlphaFoldDB" id="A0A0C9LS01"/>
<dbReference type="Pfam" id="PF05920">
    <property type="entry name" value="Homeobox_KN"/>
    <property type="match status" value="1"/>
</dbReference>
<dbReference type="InterPro" id="IPR009057">
    <property type="entry name" value="Homeodomain-like_sf"/>
</dbReference>
<sequence length="298" mass="33970">MSHRVFKPVILFHDHSYSTDPSGVTHRIHIPYGDPHYTPLIQQKKHKVGLMLQTNGRAWYDIIKSSRSKYKTPKPSSYTKRGHYCQADSSSEVDEDEDDNLSTMTSSSSSCTTNSSNNSIASPIPTSKAAATSTTSTNTMIARKRRGNLPKTVTAVLKQWLVDHCKNPYPTEVEKSGLKDKTGLTLNQISNWFINARRRLLPQILATLHPNHKETNGMLHHHHPQQHHQRHTVDDEDDDDGVDDDGEQEDGDDMVPMPQPQKRRRRNLLYNTNHQQAPPTTVVRKRRRYNKRSNAVLS</sequence>
<feature type="compositionally biased region" description="Acidic residues" evidence="5">
    <location>
        <begin position="234"/>
        <end position="253"/>
    </location>
</feature>
<feature type="compositionally biased region" description="Acidic residues" evidence="5">
    <location>
        <begin position="91"/>
        <end position="100"/>
    </location>
</feature>
<dbReference type="STRING" id="91626.A0A0C9LS01"/>
<feature type="compositionally biased region" description="Basic residues" evidence="5">
    <location>
        <begin position="219"/>
        <end position="230"/>
    </location>
</feature>
<dbReference type="InterPro" id="IPR050224">
    <property type="entry name" value="TALE_homeobox"/>
</dbReference>
<dbReference type="PROSITE" id="PS50071">
    <property type="entry name" value="HOMEOBOX_2"/>
    <property type="match status" value="1"/>
</dbReference>
<dbReference type="CDD" id="cd00086">
    <property type="entry name" value="homeodomain"/>
    <property type="match status" value="1"/>
</dbReference>
<dbReference type="PANTHER" id="PTHR11850">
    <property type="entry name" value="HOMEOBOX PROTEIN TRANSCRIPTION FACTORS"/>
    <property type="match status" value="1"/>
</dbReference>
<evidence type="ECO:0000256" key="4">
    <source>
        <dbReference type="PROSITE-ProRule" id="PRU00108"/>
    </source>
</evidence>
<dbReference type="Gene3D" id="1.10.10.60">
    <property type="entry name" value="Homeodomain-like"/>
    <property type="match status" value="1"/>
</dbReference>
<evidence type="ECO:0000256" key="2">
    <source>
        <dbReference type="ARBA" id="ARBA00023155"/>
    </source>
</evidence>
<dbReference type="InterPro" id="IPR008422">
    <property type="entry name" value="KN_HD"/>
</dbReference>
<comment type="subcellular location">
    <subcellularLocation>
        <location evidence="4">Nucleus</location>
    </subcellularLocation>
</comment>
<keyword evidence="8" id="KW-1185">Reference proteome</keyword>
<evidence type="ECO:0000313" key="8">
    <source>
        <dbReference type="Proteomes" id="UP000053815"/>
    </source>
</evidence>
<feature type="region of interest" description="Disordered" evidence="5">
    <location>
        <begin position="213"/>
        <end position="298"/>
    </location>
</feature>
<reference evidence="7" key="1">
    <citation type="submission" date="2014-09" db="EMBL/GenBank/DDBJ databases">
        <title>Draft genome sequence of an oleaginous Mucoromycotina fungus Mucor ambiguus NBRC6742.</title>
        <authorList>
            <person name="Takeda I."/>
            <person name="Yamane N."/>
            <person name="Morita T."/>
            <person name="Tamano K."/>
            <person name="Machida M."/>
            <person name="Baker S."/>
            <person name="Koike H."/>
        </authorList>
    </citation>
    <scope>NUCLEOTIDE SEQUENCE</scope>
    <source>
        <strain evidence="7">NBRC 6742</strain>
    </source>
</reference>
<protein>
    <recommendedName>
        <fullName evidence="6">Homeobox domain-containing protein</fullName>
    </recommendedName>
</protein>
<accession>A0A0C9LS01</accession>
<gene>
    <name evidence="7" type="ORF">MAM1_0022c01899</name>
</gene>
<evidence type="ECO:0000256" key="3">
    <source>
        <dbReference type="ARBA" id="ARBA00023242"/>
    </source>
</evidence>
<dbReference type="GO" id="GO:0005634">
    <property type="term" value="C:nucleus"/>
    <property type="evidence" value="ECO:0007669"/>
    <property type="project" value="UniProtKB-SubCell"/>
</dbReference>
<dbReference type="EMBL" id="DF836311">
    <property type="protein sequence ID" value="GAN02455.1"/>
    <property type="molecule type" value="Genomic_DNA"/>
</dbReference>
<feature type="DNA-binding region" description="Homeobox" evidence="4">
    <location>
        <begin position="142"/>
        <end position="204"/>
    </location>
</feature>
<keyword evidence="1 4" id="KW-0238">DNA-binding</keyword>
<proteinExistence type="predicted"/>
<dbReference type="GO" id="GO:0003677">
    <property type="term" value="F:DNA binding"/>
    <property type="evidence" value="ECO:0007669"/>
    <property type="project" value="UniProtKB-UniRule"/>
</dbReference>
<keyword evidence="2 4" id="KW-0371">Homeobox</keyword>
<evidence type="ECO:0000313" key="7">
    <source>
        <dbReference type="EMBL" id="GAN02455.1"/>
    </source>
</evidence>
<evidence type="ECO:0000259" key="6">
    <source>
        <dbReference type="PROSITE" id="PS50071"/>
    </source>
</evidence>
<feature type="region of interest" description="Disordered" evidence="5">
    <location>
        <begin position="69"/>
        <end position="147"/>
    </location>
</feature>
<evidence type="ECO:0000256" key="1">
    <source>
        <dbReference type="ARBA" id="ARBA00023125"/>
    </source>
</evidence>
<feature type="compositionally biased region" description="Polar residues" evidence="5">
    <location>
        <begin position="269"/>
        <end position="279"/>
    </location>
</feature>
<dbReference type="SUPFAM" id="SSF46689">
    <property type="entry name" value="Homeodomain-like"/>
    <property type="match status" value="1"/>
</dbReference>
<dbReference type="GO" id="GO:0006355">
    <property type="term" value="P:regulation of DNA-templated transcription"/>
    <property type="evidence" value="ECO:0007669"/>
    <property type="project" value="InterPro"/>
</dbReference>
<name>A0A0C9LS01_9FUNG</name>
<dbReference type="InterPro" id="IPR001356">
    <property type="entry name" value="HD"/>
</dbReference>
<feature type="compositionally biased region" description="Low complexity" evidence="5">
    <location>
        <begin position="102"/>
        <end position="137"/>
    </location>
</feature>
<feature type="domain" description="Homeobox" evidence="6">
    <location>
        <begin position="140"/>
        <end position="203"/>
    </location>
</feature>
<dbReference type="OrthoDB" id="10056939at2759"/>
<keyword evidence="3 4" id="KW-0539">Nucleus</keyword>